<evidence type="ECO:0000313" key="2">
    <source>
        <dbReference type="EMBL" id="MPM43958.1"/>
    </source>
</evidence>
<gene>
    <name evidence="2" type="ORF">SDC9_90636</name>
</gene>
<dbReference type="EMBL" id="VSSQ01010300">
    <property type="protein sequence ID" value="MPM43958.1"/>
    <property type="molecule type" value="Genomic_DNA"/>
</dbReference>
<evidence type="ECO:0000256" key="1">
    <source>
        <dbReference type="SAM" id="MobiDB-lite"/>
    </source>
</evidence>
<reference evidence="2" key="1">
    <citation type="submission" date="2019-08" db="EMBL/GenBank/DDBJ databases">
        <authorList>
            <person name="Kucharzyk K."/>
            <person name="Murdoch R.W."/>
            <person name="Higgins S."/>
            <person name="Loffler F."/>
        </authorList>
    </citation>
    <scope>NUCLEOTIDE SEQUENCE</scope>
</reference>
<accession>A0A644ZU74</accession>
<dbReference type="AlphaFoldDB" id="A0A644ZU74"/>
<feature type="region of interest" description="Disordered" evidence="1">
    <location>
        <begin position="131"/>
        <end position="157"/>
    </location>
</feature>
<protein>
    <submittedName>
        <fullName evidence="2">Uncharacterized protein</fullName>
    </submittedName>
</protein>
<comment type="caution">
    <text evidence="2">The sequence shown here is derived from an EMBL/GenBank/DDBJ whole genome shotgun (WGS) entry which is preliminary data.</text>
</comment>
<organism evidence="2">
    <name type="scientific">bioreactor metagenome</name>
    <dbReference type="NCBI Taxonomy" id="1076179"/>
    <lineage>
        <taxon>unclassified sequences</taxon>
        <taxon>metagenomes</taxon>
        <taxon>ecological metagenomes</taxon>
    </lineage>
</organism>
<proteinExistence type="predicted"/>
<name>A0A644ZU74_9ZZZZ</name>
<sequence>MRQRTEIVLQLTHAGGTDQGRGHPLVAEHPGQRHLGQGLAAAAGNLVEPADPPEGLLVEPVGVERGVLRGPGVRRDALEVAVGEQALAERGEGDAAHPLLLQLVEQTGLDPPVEHVVRGLVDQQRGAEVRGDPGGLGRLRRGVRGDTDIKGPAGPDRLVEGHHGLLDRGLRVEAVAVEDVDVVQPEPLQRLVQRGQHVLARAAALAVRAGPHVPAGLGGDDQLVAIGLEVGTQELPEIDLRGPVRRAVVVGQVEVGDPGVERAVQDLALLPQQVQVTEVVPQTQRENGQLQPPRADPSIHHRAGAIGVVSVLGSDVRGSGEHHGAHCARYL</sequence>